<organism evidence="2 4">
    <name type="scientific">Trichinella pseudospiralis</name>
    <name type="common">Parasitic roundworm</name>
    <dbReference type="NCBI Taxonomy" id="6337"/>
    <lineage>
        <taxon>Eukaryota</taxon>
        <taxon>Metazoa</taxon>
        <taxon>Ecdysozoa</taxon>
        <taxon>Nematoda</taxon>
        <taxon>Enoplea</taxon>
        <taxon>Dorylaimia</taxon>
        <taxon>Trichinellida</taxon>
        <taxon>Trichinellidae</taxon>
        <taxon>Trichinella</taxon>
    </lineage>
</organism>
<name>A0A0V1GAP1_TRIPS</name>
<protein>
    <submittedName>
        <fullName evidence="2">Uncharacterized protein</fullName>
    </submittedName>
</protein>
<gene>
    <name evidence="1" type="ORF">T4B_4022</name>
    <name evidence="2" type="ORF">T4C_5910</name>
</gene>
<feature type="non-terminal residue" evidence="2">
    <location>
        <position position="49"/>
    </location>
</feature>
<dbReference type="EMBL" id="JYDV01004666">
    <property type="protein sequence ID" value="KRY95205.1"/>
    <property type="molecule type" value="Genomic_DNA"/>
</dbReference>
<proteinExistence type="predicted"/>
<dbReference type="AlphaFoldDB" id="A0A0V1GAP1"/>
<evidence type="ECO:0000313" key="3">
    <source>
        <dbReference type="Proteomes" id="UP000054805"/>
    </source>
</evidence>
<sequence>LGFICFNLLGTFFTQLNYYTEDSEDLGRVRRSCTYSIPIAFRSATGTKL</sequence>
<evidence type="ECO:0000313" key="2">
    <source>
        <dbReference type="EMBL" id="KRY95205.1"/>
    </source>
</evidence>
<dbReference type="Proteomes" id="UP000054826">
    <property type="component" value="Unassembled WGS sequence"/>
</dbReference>
<dbReference type="EMBL" id="JYDS01005633">
    <property type="protein sequence ID" value="KRY94293.1"/>
    <property type="molecule type" value="Genomic_DNA"/>
</dbReference>
<reference evidence="3 4" key="1">
    <citation type="submission" date="2015-01" db="EMBL/GenBank/DDBJ databases">
        <title>Evolution of Trichinella species and genotypes.</title>
        <authorList>
            <person name="Korhonen P.K."/>
            <person name="Edoardo P."/>
            <person name="Giuseppe L.R."/>
            <person name="Gasser R.B."/>
        </authorList>
    </citation>
    <scope>NUCLEOTIDE SEQUENCE [LARGE SCALE GENOMIC DNA]</scope>
    <source>
        <strain evidence="2">ISS176</strain>
        <strain evidence="1">ISS588</strain>
    </source>
</reference>
<comment type="caution">
    <text evidence="2">The sequence shown here is derived from an EMBL/GenBank/DDBJ whole genome shotgun (WGS) entry which is preliminary data.</text>
</comment>
<keyword evidence="3" id="KW-1185">Reference proteome</keyword>
<evidence type="ECO:0000313" key="1">
    <source>
        <dbReference type="EMBL" id="KRY94293.1"/>
    </source>
</evidence>
<feature type="non-terminal residue" evidence="2">
    <location>
        <position position="1"/>
    </location>
</feature>
<accession>A0A0V1GAP1</accession>
<dbReference type="Proteomes" id="UP000054805">
    <property type="component" value="Unassembled WGS sequence"/>
</dbReference>
<evidence type="ECO:0000313" key="4">
    <source>
        <dbReference type="Proteomes" id="UP000054826"/>
    </source>
</evidence>